<gene>
    <name evidence="2" type="ORF">LTRI10_LOCUS20553</name>
</gene>
<protein>
    <submittedName>
        <fullName evidence="2">Uncharacterized protein</fullName>
    </submittedName>
</protein>
<name>A0AAV2DZA5_9ROSI</name>
<evidence type="ECO:0000313" key="2">
    <source>
        <dbReference type="EMBL" id="CAL1379006.1"/>
    </source>
</evidence>
<keyword evidence="3" id="KW-1185">Reference proteome</keyword>
<evidence type="ECO:0000313" key="3">
    <source>
        <dbReference type="Proteomes" id="UP001497516"/>
    </source>
</evidence>
<feature type="region of interest" description="Disordered" evidence="1">
    <location>
        <begin position="90"/>
        <end position="128"/>
    </location>
</feature>
<dbReference type="EMBL" id="OZ034816">
    <property type="protein sequence ID" value="CAL1379006.1"/>
    <property type="molecule type" value="Genomic_DNA"/>
</dbReference>
<feature type="compositionally biased region" description="Gly residues" evidence="1">
    <location>
        <begin position="119"/>
        <end position="128"/>
    </location>
</feature>
<reference evidence="2 3" key="1">
    <citation type="submission" date="2024-04" db="EMBL/GenBank/DDBJ databases">
        <authorList>
            <person name="Fracassetti M."/>
        </authorList>
    </citation>
    <scope>NUCLEOTIDE SEQUENCE [LARGE SCALE GENOMIC DNA]</scope>
</reference>
<accession>A0AAV2DZA5</accession>
<proteinExistence type="predicted"/>
<dbReference type="Proteomes" id="UP001497516">
    <property type="component" value="Chromosome 3"/>
</dbReference>
<feature type="compositionally biased region" description="Basic and acidic residues" evidence="1">
    <location>
        <begin position="46"/>
        <end position="59"/>
    </location>
</feature>
<evidence type="ECO:0000256" key="1">
    <source>
        <dbReference type="SAM" id="MobiDB-lite"/>
    </source>
</evidence>
<sequence>MHPNTQFSTIHKVKGKIKPGDTSRDVGDDEGKAMEAKKRPKSARKCSSEPECFRAEETPLHSPHHPPGHLLPDITAGVHRAGGHQYLRRIYDRSHAPASRRARSQVDQGVSSTSDPSGGPAGGSCGCG</sequence>
<dbReference type="AlphaFoldDB" id="A0AAV2DZA5"/>
<feature type="region of interest" description="Disordered" evidence="1">
    <location>
        <begin position="1"/>
        <end position="71"/>
    </location>
</feature>
<organism evidence="2 3">
    <name type="scientific">Linum trigynum</name>
    <dbReference type="NCBI Taxonomy" id="586398"/>
    <lineage>
        <taxon>Eukaryota</taxon>
        <taxon>Viridiplantae</taxon>
        <taxon>Streptophyta</taxon>
        <taxon>Embryophyta</taxon>
        <taxon>Tracheophyta</taxon>
        <taxon>Spermatophyta</taxon>
        <taxon>Magnoliopsida</taxon>
        <taxon>eudicotyledons</taxon>
        <taxon>Gunneridae</taxon>
        <taxon>Pentapetalae</taxon>
        <taxon>rosids</taxon>
        <taxon>fabids</taxon>
        <taxon>Malpighiales</taxon>
        <taxon>Linaceae</taxon>
        <taxon>Linum</taxon>
    </lineage>
</organism>
<feature type="compositionally biased region" description="Basic and acidic residues" evidence="1">
    <location>
        <begin position="18"/>
        <end position="37"/>
    </location>
</feature>